<dbReference type="SUPFAM" id="SSF55781">
    <property type="entry name" value="GAF domain-like"/>
    <property type="match status" value="1"/>
</dbReference>
<evidence type="ECO:0000313" key="4">
    <source>
        <dbReference type="Proteomes" id="UP001229651"/>
    </source>
</evidence>
<dbReference type="RefSeq" id="WP_306995650.1">
    <property type="nucleotide sequence ID" value="NZ_JAUSUT010000001.1"/>
</dbReference>
<keyword evidence="3" id="KW-0238">DNA-binding</keyword>
<feature type="region of interest" description="Disordered" evidence="1">
    <location>
        <begin position="1"/>
        <end position="24"/>
    </location>
</feature>
<accession>A0ABU0F1C9</accession>
<feature type="compositionally biased region" description="Basic and acidic residues" evidence="1">
    <location>
        <begin position="9"/>
        <end position="18"/>
    </location>
</feature>
<name>A0ABU0F1C9_9PSEU</name>
<evidence type="ECO:0000313" key="3">
    <source>
        <dbReference type="EMBL" id="MDQ0381188.1"/>
    </source>
</evidence>
<dbReference type="InterPro" id="IPR014757">
    <property type="entry name" value="Tscrpt_reg_IclR_C"/>
</dbReference>
<reference evidence="3 4" key="1">
    <citation type="submission" date="2023-07" db="EMBL/GenBank/DDBJ databases">
        <title>Sequencing the genomes of 1000 actinobacteria strains.</title>
        <authorList>
            <person name="Klenk H.-P."/>
        </authorList>
    </citation>
    <scope>NUCLEOTIDE SEQUENCE [LARGE SCALE GENOMIC DNA]</scope>
    <source>
        <strain evidence="3 4">DSM 45805</strain>
    </source>
</reference>
<sequence length="121" mass="12854">MTASTRLVARQDPDDRHPAGRNAPRTLAEVQARIDEARAKGWARVHDSVEEGISAMAAPLVDPDSDKPLGVVSIAGPSVQLTDERMETLAPSLLETAAELSGLATSLSHELHSRNQLEPAG</sequence>
<proteinExistence type="predicted"/>
<evidence type="ECO:0000256" key="1">
    <source>
        <dbReference type="SAM" id="MobiDB-lite"/>
    </source>
</evidence>
<dbReference type="InterPro" id="IPR029016">
    <property type="entry name" value="GAF-like_dom_sf"/>
</dbReference>
<dbReference type="PANTHER" id="PTHR30136:SF35">
    <property type="entry name" value="HTH-TYPE TRANSCRIPTIONAL REGULATOR RV1719"/>
    <property type="match status" value="1"/>
</dbReference>
<feature type="domain" description="IclR-ED" evidence="2">
    <location>
        <begin position="1"/>
        <end position="106"/>
    </location>
</feature>
<comment type="caution">
    <text evidence="3">The sequence shown here is derived from an EMBL/GenBank/DDBJ whole genome shotgun (WGS) entry which is preliminary data.</text>
</comment>
<dbReference type="GO" id="GO:0003677">
    <property type="term" value="F:DNA binding"/>
    <property type="evidence" value="ECO:0007669"/>
    <property type="project" value="UniProtKB-KW"/>
</dbReference>
<protein>
    <submittedName>
        <fullName evidence="3">DNA-binding IclR family transcriptional regulator</fullName>
    </submittedName>
</protein>
<organism evidence="3 4">
    <name type="scientific">Amycolatopsis thermophila</name>
    <dbReference type="NCBI Taxonomy" id="206084"/>
    <lineage>
        <taxon>Bacteria</taxon>
        <taxon>Bacillati</taxon>
        <taxon>Actinomycetota</taxon>
        <taxon>Actinomycetes</taxon>
        <taxon>Pseudonocardiales</taxon>
        <taxon>Pseudonocardiaceae</taxon>
        <taxon>Amycolatopsis</taxon>
    </lineage>
</organism>
<gene>
    <name evidence="3" type="ORF">FB470_005182</name>
</gene>
<keyword evidence="4" id="KW-1185">Reference proteome</keyword>
<dbReference type="Gene3D" id="3.30.450.40">
    <property type="match status" value="1"/>
</dbReference>
<dbReference type="EMBL" id="JAUSUT010000001">
    <property type="protein sequence ID" value="MDQ0381188.1"/>
    <property type="molecule type" value="Genomic_DNA"/>
</dbReference>
<dbReference type="Pfam" id="PF01614">
    <property type="entry name" value="IclR_C"/>
    <property type="match status" value="1"/>
</dbReference>
<dbReference type="PROSITE" id="PS51078">
    <property type="entry name" value="ICLR_ED"/>
    <property type="match status" value="1"/>
</dbReference>
<dbReference type="Proteomes" id="UP001229651">
    <property type="component" value="Unassembled WGS sequence"/>
</dbReference>
<evidence type="ECO:0000259" key="2">
    <source>
        <dbReference type="PROSITE" id="PS51078"/>
    </source>
</evidence>
<dbReference type="PANTHER" id="PTHR30136">
    <property type="entry name" value="HELIX-TURN-HELIX TRANSCRIPTIONAL REGULATOR, ICLR FAMILY"/>
    <property type="match status" value="1"/>
</dbReference>
<dbReference type="InterPro" id="IPR050707">
    <property type="entry name" value="HTH_MetabolicPath_Reg"/>
</dbReference>